<accession>A0ABW2JHP5</accession>
<protein>
    <submittedName>
        <fullName evidence="3">Magnesium transporter MgtE N-terminal domain-containing protein</fullName>
    </submittedName>
</protein>
<dbReference type="SUPFAM" id="SSF158791">
    <property type="entry name" value="MgtE N-terminal domain-like"/>
    <property type="match status" value="1"/>
</dbReference>
<proteinExistence type="predicted"/>
<dbReference type="PROSITE" id="PS51371">
    <property type="entry name" value="CBS"/>
    <property type="match status" value="1"/>
</dbReference>
<reference evidence="4" key="1">
    <citation type="journal article" date="2019" name="Int. J. Syst. Evol. Microbiol.">
        <title>The Global Catalogue of Microorganisms (GCM) 10K type strain sequencing project: providing services to taxonomists for standard genome sequencing and annotation.</title>
        <authorList>
            <consortium name="The Broad Institute Genomics Platform"/>
            <consortium name="The Broad Institute Genome Sequencing Center for Infectious Disease"/>
            <person name="Wu L."/>
            <person name="Ma J."/>
        </authorList>
    </citation>
    <scope>NUCLEOTIDE SEQUENCE [LARGE SCALE GENOMIC DNA]</scope>
    <source>
        <strain evidence="4">SYNS20</strain>
    </source>
</reference>
<comment type="caution">
    <text evidence="3">The sequence shown here is derived from an EMBL/GenBank/DDBJ whole genome shotgun (WGS) entry which is preliminary data.</text>
</comment>
<dbReference type="SMART" id="SM00116">
    <property type="entry name" value="CBS"/>
    <property type="match status" value="1"/>
</dbReference>
<dbReference type="InterPro" id="IPR046342">
    <property type="entry name" value="CBS_dom_sf"/>
</dbReference>
<evidence type="ECO:0000313" key="4">
    <source>
        <dbReference type="Proteomes" id="UP001596523"/>
    </source>
</evidence>
<dbReference type="PANTHER" id="PTHR43773:SF1">
    <property type="entry name" value="MAGNESIUM TRANSPORTER MGTE"/>
    <property type="match status" value="1"/>
</dbReference>
<dbReference type="RefSeq" id="WP_381830041.1">
    <property type="nucleotide sequence ID" value="NZ_JBHTCF010000004.1"/>
</dbReference>
<dbReference type="Gene3D" id="3.10.580.10">
    <property type="entry name" value="CBS-domain"/>
    <property type="match status" value="1"/>
</dbReference>
<evidence type="ECO:0000256" key="1">
    <source>
        <dbReference type="PROSITE-ProRule" id="PRU00703"/>
    </source>
</evidence>
<keyword evidence="1" id="KW-0129">CBS domain</keyword>
<dbReference type="InterPro" id="IPR058838">
    <property type="entry name" value="SH3_actinomycetes"/>
</dbReference>
<dbReference type="EMBL" id="JBHTCF010000004">
    <property type="protein sequence ID" value="MFC7305013.1"/>
    <property type="molecule type" value="Genomic_DNA"/>
</dbReference>
<keyword evidence="4" id="KW-1185">Reference proteome</keyword>
<organism evidence="3 4">
    <name type="scientific">Streptomyces monticola</name>
    <dbReference type="NCBI Taxonomy" id="2666263"/>
    <lineage>
        <taxon>Bacteria</taxon>
        <taxon>Bacillati</taxon>
        <taxon>Actinomycetota</taxon>
        <taxon>Actinomycetes</taxon>
        <taxon>Kitasatosporales</taxon>
        <taxon>Streptomycetaceae</taxon>
        <taxon>Streptomyces</taxon>
    </lineage>
</organism>
<name>A0ABW2JHP5_9ACTN</name>
<evidence type="ECO:0000259" key="2">
    <source>
        <dbReference type="PROSITE" id="PS51371"/>
    </source>
</evidence>
<dbReference type="InterPro" id="IPR006669">
    <property type="entry name" value="MgtE_transporter"/>
</dbReference>
<dbReference type="InterPro" id="IPR038076">
    <property type="entry name" value="MgtE_N_sf"/>
</dbReference>
<dbReference type="Pfam" id="PF26205">
    <property type="entry name" value="SH3_actinomycetes"/>
    <property type="match status" value="1"/>
</dbReference>
<sequence length="424" mass="46890">MPAGAPRIFVSHLSGTAVFDPNGDQVGRVRDLVAMLRVGRRPPRLLGLVVELSTRRRIFLPMTRVTGIESGQVITTGVLNVRRFEQRPTERLVIGELLDRRVRLVDSDEEVTVLDISVQQLPARRDWEIDRVFVRKGKAGALRRKGETLTVEWSAVTGFSLEEHGQGAENLLATFEQLRPADLANVLHHLSPKRRAEVAAALDDDRLADVLEELPEDDQIEILGKLKEERAADVLEAMDPDDAADLLGELPEEDKERLLGLMEPADAADMRRLMQYEERTAGGLMTTEPIVLQPDATVADALARVREPDLSPALAAQVYVCRPPDQTPTGKYLGLVHFQRLLRDPPFTLVGSMLDKDLQTLDPETPLPAVTSFFATYDMVAAPVVDESGSLLGAVTVDDVLDHLLPDDWRETEFHSGEVGHVPG</sequence>
<dbReference type="InterPro" id="IPR000644">
    <property type="entry name" value="CBS_dom"/>
</dbReference>
<dbReference type="Gene3D" id="1.25.60.10">
    <property type="entry name" value="MgtE N-terminal domain-like"/>
    <property type="match status" value="1"/>
</dbReference>
<feature type="domain" description="CBS" evidence="2">
    <location>
        <begin position="353"/>
        <end position="412"/>
    </location>
</feature>
<dbReference type="SMART" id="SM00924">
    <property type="entry name" value="MgtE_N"/>
    <property type="match status" value="1"/>
</dbReference>
<dbReference type="InterPro" id="IPR011033">
    <property type="entry name" value="PRC_barrel-like_sf"/>
</dbReference>
<evidence type="ECO:0000313" key="3">
    <source>
        <dbReference type="EMBL" id="MFC7305013.1"/>
    </source>
</evidence>
<dbReference type="SUPFAM" id="SSF50346">
    <property type="entry name" value="PRC-barrel domain"/>
    <property type="match status" value="1"/>
</dbReference>
<dbReference type="Pfam" id="PF00571">
    <property type="entry name" value="CBS"/>
    <property type="match status" value="2"/>
</dbReference>
<gene>
    <name evidence="3" type="ORF">ACFQVC_12375</name>
</gene>
<dbReference type="Proteomes" id="UP001596523">
    <property type="component" value="Unassembled WGS sequence"/>
</dbReference>
<dbReference type="Pfam" id="PF03448">
    <property type="entry name" value="MgtE_N"/>
    <property type="match status" value="1"/>
</dbReference>
<dbReference type="PANTHER" id="PTHR43773">
    <property type="entry name" value="MAGNESIUM TRANSPORTER MGTE"/>
    <property type="match status" value="1"/>
</dbReference>
<dbReference type="SUPFAM" id="SSF54631">
    <property type="entry name" value="CBS-domain pair"/>
    <property type="match status" value="1"/>
</dbReference>
<dbReference type="InterPro" id="IPR006668">
    <property type="entry name" value="Mg_transptr_MgtE_intracell_dom"/>
</dbReference>
<dbReference type="CDD" id="cd04606">
    <property type="entry name" value="CBS_pair_Mg_transporter"/>
    <property type="match status" value="1"/>
</dbReference>